<dbReference type="EMBL" id="JAVHNR010000008">
    <property type="protein sequence ID" value="KAK6335061.1"/>
    <property type="molecule type" value="Genomic_DNA"/>
</dbReference>
<dbReference type="PANTHER" id="PTHR43569">
    <property type="entry name" value="AMIDOHYDROLASE"/>
    <property type="match status" value="1"/>
</dbReference>
<dbReference type="Pfam" id="PF04909">
    <property type="entry name" value="Amidohydro_2"/>
    <property type="match status" value="1"/>
</dbReference>
<dbReference type="PANTHER" id="PTHR43569:SF2">
    <property type="entry name" value="AMIDOHYDROLASE-RELATED DOMAIN-CONTAINING PROTEIN"/>
    <property type="match status" value="1"/>
</dbReference>
<reference evidence="3 4" key="1">
    <citation type="submission" date="2019-10" db="EMBL/GenBank/DDBJ databases">
        <authorList>
            <person name="Palmer J.M."/>
        </authorList>
    </citation>
    <scope>NUCLEOTIDE SEQUENCE [LARGE SCALE GENOMIC DNA]</scope>
    <source>
        <strain evidence="3 4">TWF718</strain>
    </source>
</reference>
<feature type="domain" description="Amidohydrolase-related" evidence="2">
    <location>
        <begin position="138"/>
        <end position="295"/>
    </location>
</feature>
<keyword evidence="4" id="KW-1185">Reference proteome</keyword>
<dbReference type="Proteomes" id="UP001313282">
    <property type="component" value="Unassembled WGS sequence"/>
</dbReference>
<evidence type="ECO:0000259" key="2">
    <source>
        <dbReference type="Pfam" id="PF04909"/>
    </source>
</evidence>
<proteinExistence type="inferred from homology"/>
<dbReference type="InterPro" id="IPR006680">
    <property type="entry name" value="Amidohydro-rel"/>
</dbReference>
<comment type="similarity">
    <text evidence="1">Belongs to the metallo-dependent hydrolases superfamily.</text>
</comment>
<dbReference type="SUPFAM" id="SSF51556">
    <property type="entry name" value="Metallo-dependent hydrolases"/>
    <property type="match status" value="1"/>
</dbReference>
<dbReference type="AlphaFoldDB" id="A0AAN8MJR4"/>
<dbReference type="Gene3D" id="3.20.20.140">
    <property type="entry name" value="Metal-dependent hydrolases"/>
    <property type="match status" value="1"/>
</dbReference>
<dbReference type="InterPro" id="IPR052350">
    <property type="entry name" value="Metallo-dep_Lactonases"/>
</dbReference>
<evidence type="ECO:0000256" key="1">
    <source>
        <dbReference type="ARBA" id="ARBA00038310"/>
    </source>
</evidence>
<gene>
    <name evidence="3" type="ORF">TWF718_010503</name>
</gene>
<sequence>MESTPHPMIIDSHIHLWREEDIPTFGWLTPQNPVYGSAYDVPKYLKCISGVPSSYSGFVFVEVDRKYENPKDPSEDLECWKWVLEEYRYVLGLSKNPEYGHLVRGIVQWAPVHLGRDAMERYQKCLEAVDKEIYGDEDHGLLVGYRFLIQDKPQGTITPPHFREGLEFIRDTGKTFDVGVDCNRHTLWQIEEAVPVLKSVEGLKIVINHLSKPPLGREPEGGIERWKELMAELAETQAAVKLSGGFSEVPPTLAGHGDIFPEPKMIDMVLDYARPLFQIFGADRVIFGSDWPMCGIGYERVMGRGAQSGSWPEWYRICTAVIKQLQEEEGISGGPEDWDGVWGRNALHVYNIRTQ</sequence>
<evidence type="ECO:0000313" key="4">
    <source>
        <dbReference type="Proteomes" id="UP001313282"/>
    </source>
</evidence>
<evidence type="ECO:0000313" key="3">
    <source>
        <dbReference type="EMBL" id="KAK6335061.1"/>
    </source>
</evidence>
<organism evidence="3 4">
    <name type="scientific">Orbilia javanica</name>
    <dbReference type="NCBI Taxonomy" id="47235"/>
    <lineage>
        <taxon>Eukaryota</taxon>
        <taxon>Fungi</taxon>
        <taxon>Dikarya</taxon>
        <taxon>Ascomycota</taxon>
        <taxon>Pezizomycotina</taxon>
        <taxon>Orbiliomycetes</taxon>
        <taxon>Orbiliales</taxon>
        <taxon>Orbiliaceae</taxon>
        <taxon>Orbilia</taxon>
    </lineage>
</organism>
<accession>A0AAN8MJR4</accession>
<dbReference type="InterPro" id="IPR032466">
    <property type="entry name" value="Metal_Hydrolase"/>
</dbReference>
<protein>
    <recommendedName>
        <fullName evidence="2">Amidohydrolase-related domain-containing protein</fullName>
    </recommendedName>
</protein>
<name>A0AAN8MJR4_9PEZI</name>
<dbReference type="GO" id="GO:0016787">
    <property type="term" value="F:hydrolase activity"/>
    <property type="evidence" value="ECO:0007669"/>
    <property type="project" value="InterPro"/>
</dbReference>
<comment type="caution">
    <text evidence="3">The sequence shown here is derived from an EMBL/GenBank/DDBJ whole genome shotgun (WGS) entry which is preliminary data.</text>
</comment>